<sequence length="189" mass="22247">MSGLLDRYLLFRIREQQDPEAFARLYDRYVQAIYRFVYLKLPSKQDSEDITSEVFLKCWNFLQEHRDVREIRALLYKIARNAIADWYRERSGWPDRSLAVTFRFEDTSTEIEAVSDSGRGRELLEARAELALLMGKLERLKDEYRDVLSLRLIDGLPFSVIAEIMEKTPGHARVLYHRAKKALDQLNAS</sequence>
<comment type="caution">
    <text evidence="7">The sequence shown here is derived from an EMBL/GenBank/DDBJ whole genome shotgun (WGS) entry which is preliminary data.</text>
</comment>
<dbReference type="InterPro" id="IPR007627">
    <property type="entry name" value="RNA_pol_sigma70_r2"/>
</dbReference>
<evidence type="ECO:0000313" key="7">
    <source>
        <dbReference type="EMBL" id="MBE7525478.1"/>
    </source>
</evidence>
<evidence type="ECO:0000256" key="2">
    <source>
        <dbReference type="ARBA" id="ARBA00023015"/>
    </source>
</evidence>
<comment type="similarity">
    <text evidence="1">Belongs to the sigma-70 factor family. ECF subfamily.</text>
</comment>
<dbReference type="Gene3D" id="1.10.1740.10">
    <property type="match status" value="1"/>
</dbReference>
<protein>
    <submittedName>
        <fullName evidence="7">RNA polymerase sigma factor</fullName>
    </submittedName>
</protein>
<feature type="domain" description="RNA polymerase sigma-70 region 2" evidence="5">
    <location>
        <begin position="25"/>
        <end position="91"/>
    </location>
</feature>
<dbReference type="InterPro" id="IPR014284">
    <property type="entry name" value="RNA_pol_sigma-70_dom"/>
</dbReference>
<evidence type="ECO:0000256" key="3">
    <source>
        <dbReference type="ARBA" id="ARBA00023082"/>
    </source>
</evidence>
<proteinExistence type="inferred from homology"/>
<dbReference type="GO" id="GO:0016987">
    <property type="term" value="F:sigma factor activity"/>
    <property type="evidence" value="ECO:0007669"/>
    <property type="project" value="UniProtKB-KW"/>
</dbReference>
<dbReference type="AlphaFoldDB" id="A0A928TXB6"/>
<gene>
    <name evidence="7" type="ORF">HS096_03795</name>
</gene>
<evidence type="ECO:0000259" key="6">
    <source>
        <dbReference type="Pfam" id="PF08281"/>
    </source>
</evidence>
<dbReference type="EMBL" id="JABTTY010000001">
    <property type="protein sequence ID" value="MBE7525478.1"/>
    <property type="molecule type" value="Genomic_DNA"/>
</dbReference>
<feature type="domain" description="RNA polymerase sigma factor 70 region 4 type 2" evidence="6">
    <location>
        <begin position="133"/>
        <end position="183"/>
    </location>
</feature>
<organism evidence="7 8">
    <name type="scientific">candidate division WWE3 bacterium</name>
    <dbReference type="NCBI Taxonomy" id="2053526"/>
    <lineage>
        <taxon>Bacteria</taxon>
        <taxon>Katanobacteria</taxon>
    </lineage>
</organism>
<dbReference type="PANTHER" id="PTHR43133">
    <property type="entry name" value="RNA POLYMERASE ECF-TYPE SIGMA FACTO"/>
    <property type="match status" value="1"/>
</dbReference>
<dbReference type="InterPro" id="IPR013324">
    <property type="entry name" value="RNA_pol_sigma_r3/r4-like"/>
</dbReference>
<name>A0A928TXB6_UNCKA</name>
<dbReference type="InterPro" id="IPR013325">
    <property type="entry name" value="RNA_pol_sigma_r2"/>
</dbReference>
<dbReference type="SUPFAM" id="SSF88659">
    <property type="entry name" value="Sigma3 and sigma4 domains of RNA polymerase sigma factors"/>
    <property type="match status" value="1"/>
</dbReference>
<dbReference type="NCBIfam" id="TIGR02937">
    <property type="entry name" value="sigma70-ECF"/>
    <property type="match status" value="1"/>
</dbReference>
<evidence type="ECO:0000256" key="4">
    <source>
        <dbReference type="ARBA" id="ARBA00023163"/>
    </source>
</evidence>
<reference evidence="7" key="1">
    <citation type="submission" date="2020-05" db="EMBL/GenBank/DDBJ databases">
        <title>High-Quality Genomes of Partial-Nitritation/Anammox System by Hierarchical Clustering Based Hybrid Assembly.</title>
        <authorList>
            <person name="Liu L."/>
            <person name="Wang Y."/>
            <person name="Che Y."/>
            <person name="Chen Y."/>
            <person name="Xia Y."/>
            <person name="Luo R."/>
            <person name="Cheng S.H."/>
            <person name="Zheng C."/>
            <person name="Zhang T."/>
        </authorList>
    </citation>
    <scope>NUCLEOTIDE SEQUENCE</scope>
    <source>
        <strain evidence="7">H1_PAT1</strain>
    </source>
</reference>
<dbReference type="Pfam" id="PF04542">
    <property type="entry name" value="Sigma70_r2"/>
    <property type="match status" value="1"/>
</dbReference>
<keyword evidence="3" id="KW-0731">Sigma factor</keyword>
<dbReference type="GO" id="GO:0003677">
    <property type="term" value="F:DNA binding"/>
    <property type="evidence" value="ECO:0007669"/>
    <property type="project" value="InterPro"/>
</dbReference>
<dbReference type="PANTHER" id="PTHR43133:SF57">
    <property type="entry name" value="RNA POLYMERASE SIGMA-70 FACTOR"/>
    <property type="match status" value="1"/>
</dbReference>
<dbReference type="Proteomes" id="UP000710385">
    <property type="component" value="Unassembled WGS sequence"/>
</dbReference>
<keyword evidence="4" id="KW-0804">Transcription</keyword>
<dbReference type="GO" id="GO:0006352">
    <property type="term" value="P:DNA-templated transcription initiation"/>
    <property type="evidence" value="ECO:0007669"/>
    <property type="project" value="InterPro"/>
</dbReference>
<dbReference type="Gene3D" id="1.10.10.10">
    <property type="entry name" value="Winged helix-like DNA-binding domain superfamily/Winged helix DNA-binding domain"/>
    <property type="match status" value="1"/>
</dbReference>
<dbReference type="InterPro" id="IPR039425">
    <property type="entry name" value="RNA_pol_sigma-70-like"/>
</dbReference>
<dbReference type="Pfam" id="PF08281">
    <property type="entry name" value="Sigma70_r4_2"/>
    <property type="match status" value="1"/>
</dbReference>
<keyword evidence="2" id="KW-0805">Transcription regulation</keyword>
<dbReference type="InterPro" id="IPR036388">
    <property type="entry name" value="WH-like_DNA-bd_sf"/>
</dbReference>
<evidence type="ECO:0000256" key="1">
    <source>
        <dbReference type="ARBA" id="ARBA00010641"/>
    </source>
</evidence>
<accession>A0A928TXB6</accession>
<evidence type="ECO:0000259" key="5">
    <source>
        <dbReference type="Pfam" id="PF04542"/>
    </source>
</evidence>
<dbReference type="InterPro" id="IPR013249">
    <property type="entry name" value="RNA_pol_sigma70_r4_t2"/>
</dbReference>
<evidence type="ECO:0000313" key="8">
    <source>
        <dbReference type="Proteomes" id="UP000710385"/>
    </source>
</evidence>
<dbReference type="SUPFAM" id="SSF88946">
    <property type="entry name" value="Sigma2 domain of RNA polymerase sigma factors"/>
    <property type="match status" value="1"/>
</dbReference>